<dbReference type="AlphaFoldDB" id="A0A9P0LM66"/>
<dbReference type="PRINTS" id="PR00024">
    <property type="entry name" value="HOMEOBOX"/>
</dbReference>
<evidence type="ECO:0000313" key="10">
    <source>
        <dbReference type="Proteomes" id="UP001152888"/>
    </source>
</evidence>
<dbReference type="GO" id="GO:0045944">
    <property type="term" value="P:positive regulation of transcription by RNA polymerase II"/>
    <property type="evidence" value="ECO:0007669"/>
    <property type="project" value="UniProtKB-ARBA"/>
</dbReference>
<evidence type="ECO:0000256" key="1">
    <source>
        <dbReference type="ARBA" id="ARBA00004123"/>
    </source>
</evidence>
<evidence type="ECO:0000256" key="4">
    <source>
        <dbReference type="ARBA" id="ARBA00023242"/>
    </source>
</evidence>
<evidence type="ECO:0000256" key="6">
    <source>
        <dbReference type="RuleBase" id="RU000682"/>
    </source>
</evidence>
<dbReference type="Pfam" id="PF00046">
    <property type="entry name" value="Homeodomain"/>
    <property type="match status" value="1"/>
</dbReference>
<dbReference type="SMART" id="SM00389">
    <property type="entry name" value="HOX"/>
    <property type="match status" value="1"/>
</dbReference>
<evidence type="ECO:0000256" key="3">
    <source>
        <dbReference type="ARBA" id="ARBA00023155"/>
    </source>
</evidence>
<dbReference type="InterPro" id="IPR017970">
    <property type="entry name" value="Homeobox_CS"/>
</dbReference>
<sequence>MKYFRAVKGVTRKNKIRNEVIREELGVESVLQRIEENQLKWPYQDLQINQHLSKCTNDQQPNFSFPSQNVQVAIQGKPPYSIQIPYEYADSQDKRSPDTEKSPPPGPISPKPNSSGAPNTKRARTAYTSSQLVQLEKEFYTNKYLCRSRRIRIAEDLNLTERQIKIWFQNRRMKYKKEQKQRTSSAGLDNRTSPTLSGAASIASSNSKPRVHTVRPEHHSVTGRQVGHSQCLPQTVQRNQWEGNVLYSSQCQSLYQNFQLDPNYQYHHPANCYPVNYEQPVEDKPLYQPYLNIKTTEQPPSDNYFLGQKRSLKTAVKHNHNI</sequence>
<comment type="caution">
    <text evidence="9">The sequence shown here is derived from an EMBL/GenBank/DDBJ whole genome shotgun (WGS) entry which is preliminary data.</text>
</comment>
<dbReference type="InterPro" id="IPR001356">
    <property type="entry name" value="HD"/>
</dbReference>
<dbReference type="GO" id="GO:0000981">
    <property type="term" value="F:DNA-binding transcription factor activity, RNA polymerase II-specific"/>
    <property type="evidence" value="ECO:0007669"/>
    <property type="project" value="InterPro"/>
</dbReference>
<dbReference type="PANTHER" id="PTHR45664">
    <property type="entry name" value="PROTEIN ZERKNUELLT 1-RELATED"/>
    <property type="match status" value="1"/>
</dbReference>
<protein>
    <recommendedName>
        <fullName evidence="8">Homeobox domain-containing protein</fullName>
    </recommendedName>
</protein>
<organism evidence="9 10">
    <name type="scientific">Acanthoscelides obtectus</name>
    <name type="common">Bean weevil</name>
    <name type="synonym">Bruchus obtectus</name>
    <dbReference type="NCBI Taxonomy" id="200917"/>
    <lineage>
        <taxon>Eukaryota</taxon>
        <taxon>Metazoa</taxon>
        <taxon>Ecdysozoa</taxon>
        <taxon>Arthropoda</taxon>
        <taxon>Hexapoda</taxon>
        <taxon>Insecta</taxon>
        <taxon>Pterygota</taxon>
        <taxon>Neoptera</taxon>
        <taxon>Endopterygota</taxon>
        <taxon>Coleoptera</taxon>
        <taxon>Polyphaga</taxon>
        <taxon>Cucujiformia</taxon>
        <taxon>Chrysomeloidea</taxon>
        <taxon>Chrysomelidae</taxon>
        <taxon>Bruchinae</taxon>
        <taxon>Bruchini</taxon>
        <taxon>Acanthoscelides</taxon>
    </lineage>
</organism>
<dbReference type="SUPFAM" id="SSF46689">
    <property type="entry name" value="Homeodomain-like"/>
    <property type="match status" value="1"/>
</dbReference>
<dbReference type="CDD" id="cd00086">
    <property type="entry name" value="homeodomain"/>
    <property type="match status" value="1"/>
</dbReference>
<dbReference type="GO" id="GO:0005634">
    <property type="term" value="C:nucleus"/>
    <property type="evidence" value="ECO:0007669"/>
    <property type="project" value="UniProtKB-SubCell"/>
</dbReference>
<dbReference type="GO" id="GO:0000978">
    <property type="term" value="F:RNA polymerase II cis-regulatory region sequence-specific DNA binding"/>
    <property type="evidence" value="ECO:0007669"/>
    <property type="project" value="TreeGrafter"/>
</dbReference>
<comment type="subcellular location">
    <subcellularLocation>
        <location evidence="1 5 6">Nucleus</location>
    </subcellularLocation>
</comment>
<dbReference type="InterPro" id="IPR020479">
    <property type="entry name" value="HD_metazoa"/>
</dbReference>
<dbReference type="PANTHER" id="PTHR45664:SF12">
    <property type="entry name" value="PANCREAS_DUODENUM HOMEOBOX PROTEIN 1"/>
    <property type="match status" value="1"/>
</dbReference>
<evidence type="ECO:0000256" key="5">
    <source>
        <dbReference type="PROSITE-ProRule" id="PRU00108"/>
    </source>
</evidence>
<dbReference type="PROSITE" id="PS50071">
    <property type="entry name" value="HOMEOBOX_2"/>
    <property type="match status" value="1"/>
</dbReference>
<keyword evidence="10" id="KW-1185">Reference proteome</keyword>
<dbReference type="Proteomes" id="UP001152888">
    <property type="component" value="Unassembled WGS sequence"/>
</dbReference>
<keyword evidence="2 5" id="KW-0238">DNA-binding</keyword>
<evidence type="ECO:0000256" key="7">
    <source>
        <dbReference type="SAM" id="MobiDB-lite"/>
    </source>
</evidence>
<feature type="compositionally biased region" description="Basic and acidic residues" evidence="7">
    <location>
        <begin position="91"/>
        <end position="101"/>
    </location>
</feature>
<feature type="region of interest" description="Disordered" evidence="7">
    <location>
        <begin position="178"/>
        <end position="213"/>
    </location>
</feature>
<keyword evidence="3 5" id="KW-0371">Homeobox</keyword>
<evidence type="ECO:0000256" key="2">
    <source>
        <dbReference type="ARBA" id="ARBA00023125"/>
    </source>
</evidence>
<evidence type="ECO:0000259" key="8">
    <source>
        <dbReference type="PROSITE" id="PS50071"/>
    </source>
</evidence>
<reference evidence="9" key="1">
    <citation type="submission" date="2022-03" db="EMBL/GenBank/DDBJ databases">
        <authorList>
            <person name="Sayadi A."/>
        </authorList>
    </citation>
    <scope>NUCLEOTIDE SEQUENCE</scope>
</reference>
<evidence type="ECO:0000313" key="9">
    <source>
        <dbReference type="EMBL" id="CAH1998782.1"/>
    </source>
</evidence>
<gene>
    <name evidence="9" type="ORF">ACAOBT_LOCUS24575</name>
</gene>
<feature type="domain" description="Homeobox" evidence="8">
    <location>
        <begin position="118"/>
        <end position="178"/>
    </location>
</feature>
<dbReference type="Gene3D" id="1.10.10.60">
    <property type="entry name" value="Homeodomain-like"/>
    <property type="match status" value="1"/>
</dbReference>
<dbReference type="InterPro" id="IPR009057">
    <property type="entry name" value="Homeodomain-like_sf"/>
</dbReference>
<keyword evidence="4 5" id="KW-0539">Nucleus</keyword>
<dbReference type="OrthoDB" id="6159439at2759"/>
<dbReference type="EMBL" id="CAKOFQ010007340">
    <property type="protein sequence ID" value="CAH1998782.1"/>
    <property type="molecule type" value="Genomic_DNA"/>
</dbReference>
<feature type="DNA-binding region" description="Homeobox" evidence="5">
    <location>
        <begin position="120"/>
        <end position="179"/>
    </location>
</feature>
<proteinExistence type="predicted"/>
<feature type="compositionally biased region" description="Polar residues" evidence="7">
    <location>
        <begin position="182"/>
        <end position="208"/>
    </location>
</feature>
<dbReference type="PROSITE" id="PS00027">
    <property type="entry name" value="HOMEOBOX_1"/>
    <property type="match status" value="1"/>
</dbReference>
<accession>A0A9P0LM66</accession>
<feature type="region of interest" description="Disordered" evidence="7">
    <location>
        <begin position="88"/>
        <end position="124"/>
    </location>
</feature>
<name>A0A9P0LM66_ACAOB</name>